<dbReference type="CDD" id="cd09138">
    <property type="entry name" value="PLDc_vPLD1_2_yPLD_like_1"/>
    <property type="match status" value="1"/>
</dbReference>
<dbReference type="PANTHER" id="PTHR18896:SF186">
    <property type="entry name" value="PHOSPHOLIPASE D"/>
    <property type="match status" value="1"/>
</dbReference>
<feature type="compositionally biased region" description="Low complexity" evidence="6">
    <location>
        <begin position="10"/>
        <end position="29"/>
    </location>
</feature>
<dbReference type="InterPro" id="IPR001736">
    <property type="entry name" value="PLipase_D/transphosphatidylase"/>
</dbReference>
<name>A0AAD6HF83_9EURO</name>
<evidence type="ECO:0000259" key="7">
    <source>
        <dbReference type="PROSITE" id="PS50035"/>
    </source>
</evidence>
<evidence type="ECO:0000256" key="1">
    <source>
        <dbReference type="ARBA" id="ARBA00012027"/>
    </source>
</evidence>
<keyword evidence="3" id="KW-0378">Hydrolase</keyword>
<feature type="compositionally biased region" description="Polar residues" evidence="6">
    <location>
        <begin position="747"/>
        <end position="757"/>
    </location>
</feature>
<keyword evidence="4" id="KW-0442">Lipid degradation</keyword>
<dbReference type="GO" id="GO:0004630">
    <property type="term" value="F:phospholipase D activity"/>
    <property type="evidence" value="ECO:0007669"/>
    <property type="project" value="UniProtKB-UniRule"/>
</dbReference>
<keyword evidence="9" id="KW-1185">Reference proteome</keyword>
<proteinExistence type="predicted"/>
<dbReference type="InterPro" id="IPR015679">
    <property type="entry name" value="PLipase_D_fam"/>
</dbReference>
<comment type="caution">
    <text evidence="8">The sequence shown here is derived from an EMBL/GenBank/DDBJ whole genome shotgun (WGS) entry which is preliminary data.</text>
</comment>
<feature type="compositionally biased region" description="Low complexity" evidence="6">
    <location>
        <begin position="725"/>
        <end position="746"/>
    </location>
</feature>
<dbReference type="SUPFAM" id="SSF56024">
    <property type="entry name" value="Phospholipase D/nuclease"/>
    <property type="match status" value="2"/>
</dbReference>
<evidence type="ECO:0000313" key="9">
    <source>
        <dbReference type="Proteomes" id="UP001215712"/>
    </source>
</evidence>
<dbReference type="Pfam" id="PF13091">
    <property type="entry name" value="PLDc_2"/>
    <property type="match status" value="1"/>
</dbReference>
<reference evidence="8" key="1">
    <citation type="journal article" date="2023" name="IMA Fungus">
        <title>Comparative genomic study of the Penicillium genus elucidates a diverse pangenome and 15 lateral gene transfer events.</title>
        <authorList>
            <person name="Petersen C."/>
            <person name="Sorensen T."/>
            <person name="Nielsen M.R."/>
            <person name="Sondergaard T.E."/>
            <person name="Sorensen J.L."/>
            <person name="Fitzpatrick D.A."/>
            <person name="Frisvad J.C."/>
            <person name="Nielsen K.L."/>
        </authorList>
    </citation>
    <scope>NUCLEOTIDE SEQUENCE</scope>
    <source>
        <strain evidence="8">IBT 17514</strain>
    </source>
</reference>
<sequence length="1315" mass="146669">MSHQNDDLAYGGYYDSSRGSGDTSRGFGDTFKKLRDTYKSHSSSSQASGQSGQSGQTYNQNYNQPATQGQTSQNQNQPPQYGYSSQTPDSQYQQQSSGRPQKQDKFSGFLGKIQGTVAEYGNEWATKVGNVVDPQAYAQYGQAQATTQHRFDSFAPPREHNDVKWYVDGCTYFYAVSKALENARESIWILDWWLSPELYLRRPPAKNENYRLDRMLQAAAQRGVRVNVIVYKEVTQAATLSSAHTKHALEALHPNIAVFRHPDHLPNGHAVASEIESAFEHLTLNSTNLTQMSKENLNKVYGATDEATLFWSHHEKLCLIDGRTAFMGGLDLCFGRWDTHQHAIADVHPEDLNETVFPGQDYNNSRVLDFHNVAEWEKNQLDRRVSSRMGWSDISISMHGPVVEDLRRHFLERWNFIYDAKYQTRNNSRYGRLALYGQAAPPTGQQQQQQQQQGGAQQGNLYPSGQASPQTQQPPQQNLSSQFGAAAQTSAQTQQSQPSWQAGLAHPTTAQSSASPQPQQQQQQQQAQYQPSNYPPHPSQSPVQSQTPQSQTPSWQAGAAAAGAAAQVVNQTPVSPQPQQQQQQAHAQTAYPQHQSSTYPPPASQASGHSDYQQTPTLSSTQSWPSEKTDYAQLGMSQTPSNTQSPPPYSSGVPGQDHGSHQYSYTGDSFPPPPPGPAPAQSSNTSYSPQPQGQQAQQPQQGHGSYYPPPQSNVSELPAQENYHPQAQTQTQSQNQPPYYQQQATQGSTDASQTHAQGSYYPPPPTQESHSATRGIGDQQYEGQRGFVPKRFEEKFYSYVNPLRGQLAAQIHQYQDRMNTYGQPQMQTQGQMSCQIVRSCAKWSNGSPLEHSIATAYAAVIKNSQHFIYIENQFFITATGDKQSPVKNTIGAAIVERILRAARAGEKFKIVVVIPSVPCFAGDLRDDSALGTRAIMEFQYNSINRGGNSIMELIAKEGFNPMDYIRFYNLRNYDRINIGNIMATAEQQSGVNYGDASRQYEQQATAPVQQATQGPTRSAFDPTAPFDQYQQAAQHAPADKVAGTRRWDSVSSCYMLGGEDIRNVPWNGHPDAEIDAFVSEELYVHSKVMIADDRVVICGSANLNDRSQLGDHDSEIAVIIEDFTPLQSTMNGKPWTASRFASSLRRELMRKHLGLLPPQDYQKPDASFEPVGVPIQFDFDCPESRIVADPLSDGMQSLWNSRARNNTEVFRKVFHAVPDDSVRNWATYKEFYEYYFHDADKEAEGKEGFYRPVRYQWGHVVRDDFAHGPEGAKQVKELLSQVKGTLVEMPLMFLGEEDIAKTGLTLNELTEPIFT</sequence>
<evidence type="ECO:0000313" key="8">
    <source>
        <dbReference type="EMBL" id="KAJ5710170.1"/>
    </source>
</evidence>
<dbReference type="PANTHER" id="PTHR18896">
    <property type="entry name" value="PHOSPHOLIPASE D"/>
    <property type="match status" value="1"/>
</dbReference>
<dbReference type="SMART" id="SM00155">
    <property type="entry name" value="PLDc"/>
    <property type="match status" value="2"/>
</dbReference>
<evidence type="ECO:0000256" key="2">
    <source>
        <dbReference type="ARBA" id="ARBA00022737"/>
    </source>
</evidence>
<dbReference type="PROSITE" id="PS50035">
    <property type="entry name" value="PLD"/>
    <property type="match status" value="2"/>
</dbReference>
<feature type="compositionally biased region" description="Low complexity" evidence="6">
    <location>
        <begin position="510"/>
        <end position="532"/>
    </location>
</feature>
<dbReference type="EMBL" id="JAQJAN010000017">
    <property type="protein sequence ID" value="KAJ5710170.1"/>
    <property type="molecule type" value="Genomic_DNA"/>
</dbReference>
<feature type="compositionally biased region" description="Low complexity" evidence="6">
    <location>
        <begin position="689"/>
        <end position="704"/>
    </location>
</feature>
<evidence type="ECO:0000256" key="6">
    <source>
        <dbReference type="SAM" id="MobiDB-lite"/>
    </source>
</evidence>
<feature type="compositionally biased region" description="Polar residues" evidence="6">
    <location>
        <begin position="604"/>
        <end position="626"/>
    </location>
</feature>
<evidence type="ECO:0000256" key="5">
    <source>
        <dbReference type="ARBA" id="ARBA00023098"/>
    </source>
</evidence>
<accession>A0AAD6HF83</accession>
<dbReference type="Proteomes" id="UP001215712">
    <property type="component" value="Unassembled WGS sequence"/>
</dbReference>
<organism evidence="8 9">
    <name type="scientific">Penicillium malachiteum</name>
    <dbReference type="NCBI Taxonomy" id="1324776"/>
    <lineage>
        <taxon>Eukaryota</taxon>
        <taxon>Fungi</taxon>
        <taxon>Dikarya</taxon>
        <taxon>Ascomycota</taxon>
        <taxon>Pezizomycotina</taxon>
        <taxon>Eurotiomycetes</taxon>
        <taxon>Eurotiomycetidae</taxon>
        <taxon>Eurotiales</taxon>
        <taxon>Aspergillaceae</taxon>
        <taxon>Penicillium</taxon>
    </lineage>
</organism>
<evidence type="ECO:0000256" key="4">
    <source>
        <dbReference type="ARBA" id="ARBA00022963"/>
    </source>
</evidence>
<feature type="compositionally biased region" description="Low complexity" evidence="6">
    <location>
        <begin position="40"/>
        <end position="56"/>
    </location>
</feature>
<dbReference type="GO" id="GO:0006654">
    <property type="term" value="P:phosphatidic acid biosynthetic process"/>
    <property type="evidence" value="ECO:0007669"/>
    <property type="project" value="InterPro"/>
</dbReference>
<protein>
    <recommendedName>
        <fullName evidence="1">phospholipase D</fullName>
        <ecNumber evidence="1">3.1.4.4</ecNumber>
    </recommendedName>
</protein>
<reference evidence="8" key="2">
    <citation type="submission" date="2023-01" db="EMBL/GenBank/DDBJ databases">
        <authorList>
            <person name="Petersen C."/>
        </authorList>
    </citation>
    <scope>NUCLEOTIDE SEQUENCE</scope>
    <source>
        <strain evidence="8">IBT 17514</strain>
    </source>
</reference>
<feature type="compositionally biased region" description="Polar residues" evidence="6">
    <location>
        <begin position="57"/>
        <end position="100"/>
    </location>
</feature>
<feature type="domain" description="PLD phosphodiesterase" evidence="7">
    <location>
        <begin position="309"/>
        <end position="336"/>
    </location>
</feature>
<feature type="region of interest" description="Disordered" evidence="6">
    <location>
        <begin position="440"/>
        <end position="775"/>
    </location>
</feature>
<evidence type="ECO:0000256" key="3">
    <source>
        <dbReference type="ARBA" id="ARBA00022801"/>
    </source>
</evidence>
<dbReference type="Gene3D" id="3.30.870.10">
    <property type="entry name" value="Endonuclease Chain A"/>
    <property type="match status" value="3"/>
</dbReference>
<feature type="domain" description="PLD phosphodiesterase" evidence="7">
    <location>
        <begin position="1080"/>
        <end position="1107"/>
    </location>
</feature>
<dbReference type="CDD" id="cd09141">
    <property type="entry name" value="PLDc_vPLD1_2_yPLD_like_2"/>
    <property type="match status" value="1"/>
</dbReference>
<dbReference type="GO" id="GO:0009395">
    <property type="term" value="P:phospholipid catabolic process"/>
    <property type="evidence" value="ECO:0007669"/>
    <property type="project" value="TreeGrafter"/>
</dbReference>
<gene>
    <name evidence="8" type="ORF">N7493_009762</name>
</gene>
<feature type="compositionally biased region" description="Basic and acidic residues" evidence="6">
    <location>
        <begin position="30"/>
        <end position="39"/>
    </location>
</feature>
<dbReference type="FunFam" id="3.30.870.10:FF:000032">
    <property type="entry name" value="Phospholipase"/>
    <property type="match status" value="1"/>
</dbReference>
<feature type="compositionally biased region" description="Low complexity" evidence="6">
    <location>
        <begin position="440"/>
        <end position="502"/>
    </location>
</feature>
<keyword evidence="2" id="KW-0677">Repeat</keyword>
<dbReference type="EC" id="3.1.4.4" evidence="1"/>
<keyword evidence="5" id="KW-0443">Lipid metabolism</keyword>
<dbReference type="GO" id="GO:0035556">
    <property type="term" value="P:intracellular signal transduction"/>
    <property type="evidence" value="ECO:0007669"/>
    <property type="project" value="InterPro"/>
</dbReference>
<dbReference type="InterPro" id="IPR025202">
    <property type="entry name" value="PLD-like_dom"/>
</dbReference>
<feature type="compositionally biased region" description="Low complexity" evidence="6">
    <location>
        <begin position="540"/>
        <end position="595"/>
    </location>
</feature>
<feature type="region of interest" description="Disordered" evidence="6">
    <location>
        <begin position="1"/>
        <end position="106"/>
    </location>
</feature>